<name>A0A9Q3F4N9_9BASI</name>
<dbReference type="Pfam" id="PF10544">
    <property type="entry name" value="T5orf172"/>
    <property type="match status" value="1"/>
</dbReference>
<feature type="compositionally biased region" description="Polar residues" evidence="1">
    <location>
        <begin position="91"/>
        <end position="108"/>
    </location>
</feature>
<accession>A0A9Q3F4N9</accession>
<dbReference type="Proteomes" id="UP000765509">
    <property type="component" value="Unassembled WGS sequence"/>
</dbReference>
<dbReference type="InterPro" id="IPR018306">
    <property type="entry name" value="Phage_T5_Orf172_DNA-bd"/>
</dbReference>
<feature type="compositionally biased region" description="Low complexity" evidence="1">
    <location>
        <begin position="123"/>
        <end position="141"/>
    </location>
</feature>
<evidence type="ECO:0000259" key="2">
    <source>
        <dbReference type="Pfam" id="PF10544"/>
    </source>
</evidence>
<feature type="domain" description="Bacteriophage T5 Orf172 DNA-binding" evidence="2">
    <location>
        <begin position="257"/>
        <end position="383"/>
    </location>
</feature>
<comment type="caution">
    <text evidence="3">The sequence shown here is derived from an EMBL/GenBank/DDBJ whole genome shotgun (WGS) entry which is preliminary data.</text>
</comment>
<evidence type="ECO:0000256" key="1">
    <source>
        <dbReference type="SAM" id="MobiDB-lite"/>
    </source>
</evidence>
<proteinExistence type="predicted"/>
<dbReference type="OrthoDB" id="2417614at2759"/>
<protein>
    <recommendedName>
        <fullName evidence="2">Bacteriophage T5 Orf172 DNA-binding domain-containing protein</fullName>
    </recommendedName>
</protein>
<dbReference type="PANTHER" id="PTHR28094:SF1">
    <property type="entry name" value="MEIOTICALLY UP-REGULATED GENE 113 PROTEIN"/>
    <property type="match status" value="1"/>
</dbReference>
<keyword evidence="4" id="KW-1185">Reference proteome</keyword>
<dbReference type="InterPro" id="IPR053006">
    <property type="entry name" value="Meiosis_regulatory"/>
</dbReference>
<organism evidence="3 4">
    <name type="scientific">Austropuccinia psidii MF-1</name>
    <dbReference type="NCBI Taxonomy" id="1389203"/>
    <lineage>
        <taxon>Eukaryota</taxon>
        <taxon>Fungi</taxon>
        <taxon>Dikarya</taxon>
        <taxon>Basidiomycota</taxon>
        <taxon>Pucciniomycotina</taxon>
        <taxon>Pucciniomycetes</taxon>
        <taxon>Pucciniales</taxon>
        <taxon>Sphaerophragmiaceae</taxon>
        <taxon>Austropuccinia</taxon>
    </lineage>
</organism>
<dbReference type="AlphaFoldDB" id="A0A9Q3F4N9"/>
<reference evidence="3" key="1">
    <citation type="submission" date="2021-03" db="EMBL/GenBank/DDBJ databases">
        <title>Draft genome sequence of rust myrtle Austropuccinia psidii MF-1, a brazilian biotype.</title>
        <authorList>
            <person name="Quecine M.C."/>
            <person name="Pachon D.M.R."/>
            <person name="Bonatelli M.L."/>
            <person name="Correr F.H."/>
            <person name="Franceschini L.M."/>
            <person name="Leite T.F."/>
            <person name="Margarido G.R.A."/>
            <person name="Almeida C.A."/>
            <person name="Ferrarezi J.A."/>
            <person name="Labate C.A."/>
        </authorList>
    </citation>
    <scope>NUCLEOTIDE SEQUENCE</scope>
    <source>
        <strain evidence="3">MF-1</strain>
    </source>
</reference>
<evidence type="ECO:0000313" key="4">
    <source>
        <dbReference type="Proteomes" id="UP000765509"/>
    </source>
</evidence>
<feature type="region of interest" description="Disordered" evidence="1">
    <location>
        <begin position="85"/>
        <end position="161"/>
    </location>
</feature>
<evidence type="ECO:0000313" key="3">
    <source>
        <dbReference type="EMBL" id="MBW0531457.1"/>
    </source>
</evidence>
<dbReference type="EMBL" id="AVOT02036851">
    <property type="protein sequence ID" value="MBW0531457.1"/>
    <property type="molecule type" value="Genomic_DNA"/>
</dbReference>
<dbReference type="PANTHER" id="PTHR28094">
    <property type="entry name" value="MEIOTICALLY UP-REGULATED GENE 113 PROTEIN"/>
    <property type="match status" value="1"/>
</dbReference>
<sequence length="398" mass="45472">MKIFNTLTSTSIIKNGANSNLNSKNSEKSPNLPKFNSNFSKFSKNLLNSFQNLHLNQQQPPENHFHFHFYDQNHQNHQNHQNPIIIKTDNENSPNSSQSIIKLPSKQSQNDQKPKKTQKKSKNQNQLTNLSSPSSSSSSKSETCSGITLSGRPCSRKPMKSLEPLNQSNIKANFNLNQLDHLLNSSSHSINSNSTSIPKFCFQHHQKVNDQSGAFFGNSIWINFSDWIANQLPQSIKLLLKIEMSKEPTQIDHNQLGYIYCYEIKPSSNQNPTTFIKLGRSIKPIARLSQWAKQCPSRQPILRGFFPQALNSSPHSSNLNGTLSLPSNPIKFHHRWERLCLIELSGWAFLQRQGKKNLPCLDCGKIHLELFELDKGSFERFIKPMIQKWQTWCGFAYL</sequence>
<gene>
    <name evidence="3" type="ORF">O181_071172</name>
</gene>